<dbReference type="PROSITE" id="PS50076">
    <property type="entry name" value="DNAJ_2"/>
    <property type="match status" value="1"/>
</dbReference>
<evidence type="ECO:0000256" key="2">
    <source>
        <dbReference type="ARBA" id="ARBA00022729"/>
    </source>
</evidence>
<dbReference type="GO" id="GO:0005783">
    <property type="term" value="C:endoplasmic reticulum"/>
    <property type="evidence" value="ECO:0007669"/>
    <property type="project" value="UniProtKB-SubCell"/>
</dbReference>
<dbReference type="GeneID" id="88173543"/>
<protein>
    <recommendedName>
        <fullName evidence="6">J domain-containing protein</fullName>
    </recommendedName>
</protein>
<dbReference type="AlphaFoldDB" id="A0AAX4H9N4"/>
<reference evidence="7 8" key="1">
    <citation type="submission" date="2023-10" db="EMBL/GenBank/DDBJ databases">
        <title>Draft Genome Sequence of Candida saopaulonensis from a very Premature Infant with Sepsis.</title>
        <authorList>
            <person name="Ning Y."/>
            <person name="Dai R."/>
            <person name="Xiao M."/>
            <person name="Xu Y."/>
            <person name="Yan Q."/>
            <person name="Zhang L."/>
        </authorList>
    </citation>
    <scope>NUCLEOTIDE SEQUENCE [LARGE SCALE GENOMIC DNA]</scope>
    <source>
        <strain evidence="7 8">19XY460</strain>
    </source>
</reference>
<comment type="subcellular location">
    <subcellularLocation>
        <location evidence="1">Endoplasmic reticulum</location>
    </subcellularLocation>
</comment>
<feature type="region of interest" description="Disordered" evidence="4">
    <location>
        <begin position="542"/>
        <end position="561"/>
    </location>
</feature>
<keyword evidence="2 5" id="KW-0732">Signal</keyword>
<keyword evidence="3" id="KW-0256">Endoplasmic reticulum</keyword>
<dbReference type="PANTHER" id="PTHR44140:SF2">
    <property type="entry name" value="LD25575P"/>
    <property type="match status" value="1"/>
</dbReference>
<dbReference type="Pfam" id="PF00226">
    <property type="entry name" value="DnaJ"/>
    <property type="match status" value="1"/>
</dbReference>
<dbReference type="GO" id="GO:0051787">
    <property type="term" value="F:misfolded protein binding"/>
    <property type="evidence" value="ECO:0007669"/>
    <property type="project" value="TreeGrafter"/>
</dbReference>
<evidence type="ECO:0000313" key="8">
    <source>
        <dbReference type="Proteomes" id="UP001338582"/>
    </source>
</evidence>
<dbReference type="SUPFAM" id="SSF46565">
    <property type="entry name" value="Chaperone J-domain"/>
    <property type="match status" value="1"/>
</dbReference>
<dbReference type="PRINTS" id="PR00625">
    <property type="entry name" value="JDOMAIN"/>
</dbReference>
<dbReference type="InterPro" id="IPR011990">
    <property type="entry name" value="TPR-like_helical_dom_sf"/>
</dbReference>
<dbReference type="RefSeq" id="XP_062877557.1">
    <property type="nucleotide sequence ID" value="XM_063021487.1"/>
</dbReference>
<accession>A0AAX4H9N4</accession>
<dbReference type="Proteomes" id="UP001338582">
    <property type="component" value="Chromosome 3"/>
</dbReference>
<evidence type="ECO:0000256" key="5">
    <source>
        <dbReference type="SAM" id="SignalP"/>
    </source>
</evidence>
<evidence type="ECO:0000256" key="3">
    <source>
        <dbReference type="ARBA" id="ARBA00022824"/>
    </source>
</evidence>
<feature type="domain" description="J" evidence="6">
    <location>
        <begin position="477"/>
        <end position="546"/>
    </location>
</feature>
<feature type="signal peptide" evidence="5">
    <location>
        <begin position="1"/>
        <end position="17"/>
    </location>
</feature>
<feature type="compositionally biased region" description="Low complexity" evidence="4">
    <location>
        <begin position="549"/>
        <end position="561"/>
    </location>
</feature>
<dbReference type="Gene3D" id="1.25.40.10">
    <property type="entry name" value="Tetratricopeptide repeat domain"/>
    <property type="match status" value="1"/>
</dbReference>
<organism evidence="7 8">
    <name type="scientific">Australozyma saopauloensis</name>
    <dbReference type="NCBI Taxonomy" id="291208"/>
    <lineage>
        <taxon>Eukaryota</taxon>
        <taxon>Fungi</taxon>
        <taxon>Dikarya</taxon>
        <taxon>Ascomycota</taxon>
        <taxon>Saccharomycotina</taxon>
        <taxon>Pichiomycetes</taxon>
        <taxon>Metschnikowiaceae</taxon>
        <taxon>Australozyma</taxon>
    </lineage>
</organism>
<feature type="chain" id="PRO_5043892702" description="J domain-containing protein" evidence="5">
    <location>
        <begin position="18"/>
        <end position="593"/>
    </location>
</feature>
<dbReference type="CDD" id="cd06257">
    <property type="entry name" value="DnaJ"/>
    <property type="match status" value="1"/>
</dbReference>
<dbReference type="InterPro" id="IPR051727">
    <property type="entry name" value="DnaJ_C3_Co-chaperones"/>
</dbReference>
<dbReference type="GO" id="GO:0034975">
    <property type="term" value="P:protein folding in endoplasmic reticulum"/>
    <property type="evidence" value="ECO:0007669"/>
    <property type="project" value="TreeGrafter"/>
</dbReference>
<dbReference type="Gene3D" id="1.10.287.110">
    <property type="entry name" value="DnaJ domain"/>
    <property type="match status" value="1"/>
</dbReference>
<dbReference type="PANTHER" id="PTHR44140">
    <property type="entry name" value="LD25575P"/>
    <property type="match status" value="1"/>
</dbReference>
<dbReference type="KEGG" id="asau:88173543"/>
<evidence type="ECO:0000256" key="1">
    <source>
        <dbReference type="ARBA" id="ARBA00004240"/>
    </source>
</evidence>
<evidence type="ECO:0000256" key="4">
    <source>
        <dbReference type="SAM" id="MobiDB-lite"/>
    </source>
</evidence>
<sequence length="593" mass="69150">MKKILLVPLLLLSAVSASDLNLRIQKAQKALLSSGPSFDLLADYERLVLDIRSEVLTSAATAQVFYQKALVEISLNKVLAAIGDLTKALDLDDTFKPAANKLIDVWMDRGLFDEIRARFDRKLHPDVYLKMDMWDEAWAKIEALVGGDDVPDEAFSLFDDVIFRLAPELASAYELRLNCLKKRLQNTPSESRDDLYSSIVADFSKLVKLLPQRNLSQYAELAQYLLYTRGNFQDSFGLVKSCLRMDHDYKPCAMLSKFYSRMQSILKPAEDYFIRDEYLYHPSGDSVDILKEKLDQFTIDWSLVYSELSAPVKVPKRELNTLPSGVNTNFKYILWQAEQFAVLEFGDKNGAKHLPFIRTFKRLACEASVMAKGDYKTYCSDVDESKGKFFPKHVHKIDSYLKKGKLQEARQILQDFNKNVQKTDMFQRRYEPIQREEQRQQQEQQQQQFFHQQQQQRQWQQQQQQQQQQSHMDRSKDYYKILDVPKDADEKTIKKAYRSQTLKFHPDKVKKSNLSEKEIEEKMQEVNEAYEVLSNPQAKADYDKGPHEQPQGFHQGHNQHHGQAQFHQGGFQFNPEDFMRKFQQAGSNMRFQF</sequence>
<dbReference type="EMBL" id="CP138896">
    <property type="protein sequence ID" value="WPK25174.1"/>
    <property type="molecule type" value="Genomic_DNA"/>
</dbReference>
<dbReference type="SMART" id="SM00271">
    <property type="entry name" value="DnaJ"/>
    <property type="match status" value="1"/>
</dbReference>
<proteinExistence type="predicted"/>
<gene>
    <name evidence="7" type="ORF">PUMCH_002478</name>
</gene>
<dbReference type="SUPFAM" id="SSF48452">
    <property type="entry name" value="TPR-like"/>
    <property type="match status" value="1"/>
</dbReference>
<dbReference type="InterPro" id="IPR001623">
    <property type="entry name" value="DnaJ_domain"/>
</dbReference>
<keyword evidence="8" id="KW-1185">Reference proteome</keyword>
<name>A0AAX4H9N4_9ASCO</name>
<evidence type="ECO:0000313" key="7">
    <source>
        <dbReference type="EMBL" id="WPK25174.1"/>
    </source>
</evidence>
<dbReference type="InterPro" id="IPR036869">
    <property type="entry name" value="J_dom_sf"/>
</dbReference>
<dbReference type="GO" id="GO:0051087">
    <property type="term" value="F:protein-folding chaperone binding"/>
    <property type="evidence" value="ECO:0007669"/>
    <property type="project" value="TreeGrafter"/>
</dbReference>
<evidence type="ECO:0000259" key="6">
    <source>
        <dbReference type="PROSITE" id="PS50076"/>
    </source>
</evidence>